<dbReference type="AlphaFoldDB" id="A0A2S3Z4J3"/>
<name>A0A2S3Z4J3_9MICO</name>
<dbReference type="Proteomes" id="UP000237104">
    <property type="component" value="Unassembled WGS sequence"/>
</dbReference>
<gene>
    <name evidence="2" type="ORF">C3B59_19070</name>
</gene>
<feature type="signal peptide" evidence="1">
    <location>
        <begin position="1"/>
        <end position="25"/>
    </location>
</feature>
<accession>A0A2S3Z4J3</accession>
<evidence type="ECO:0000313" key="2">
    <source>
        <dbReference type="EMBL" id="POH57900.1"/>
    </source>
</evidence>
<evidence type="ECO:0000256" key="1">
    <source>
        <dbReference type="SAM" id="SignalP"/>
    </source>
</evidence>
<dbReference type="RefSeq" id="WP_103432749.1">
    <property type="nucleotide sequence ID" value="NZ_PPXF01000076.1"/>
</dbReference>
<proteinExistence type="predicted"/>
<dbReference type="PROSITE" id="PS51257">
    <property type="entry name" value="PROKAR_LIPOPROTEIN"/>
    <property type="match status" value="1"/>
</dbReference>
<feature type="chain" id="PRO_5038730843" evidence="1">
    <location>
        <begin position="26"/>
        <end position="166"/>
    </location>
</feature>
<reference evidence="2 3" key="1">
    <citation type="submission" date="2018-01" db="EMBL/GenBank/DDBJ databases">
        <title>Cryobacterium sp. nov., from glaciers in China.</title>
        <authorList>
            <person name="Liu Q."/>
            <person name="Xin Y.-H."/>
        </authorList>
    </citation>
    <scope>NUCLEOTIDE SEQUENCE [LARGE SCALE GENOMIC DNA]</scope>
    <source>
        <strain evidence="2 3">TMB1-8</strain>
    </source>
</reference>
<dbReference type="EMBL" id="PPXF01000076">
    <property type="protein sequence ID" value="POH57900.1"/>
    <property type="molecule type" value="Genomic_DNA"/>
</dbReference>
<keyword evidence="1" id="KW-0732">Signal</keyword>
<protein>
    <submittedName>
        <fullName evidence="2">Uncharacterized protein</fullName>
    </submittedName>
</protein>
<organism evidence="2 3">
    <name type="scientific">Cryobacterium zongtaii</name>
    <dbReference type="NCBI Taxonomy" id="1259217"/>
    <lineage>
        <taxon>Bacteria</taxon>
        <taxon>Bacillati</taxon>
        <taxon>Actinomycetota</taxon>
        <taxon>Actinomycetes</taxon>
        <taxon>Micrococcales</taxon>
        <taxon>Microbacteriaceae</taxon>
        <taxon>Cryobacterium</taxon>
    </lineage>
</organism>
<dbReference type="OrthoDB" id="5020006at2"/>
<evidence type="ECO:0000313" key="3">
    <source>
        <dbReference type="Proteomes" id="UP000237104"/>
    </source>
</evidence>
<sequence>MKLKRRTVEIAVSAVLAVTVSVSVASCAMSPMEETKAMDLKTAKGIALAMEDEAAALVPVENAGEQTQFETAPLLGCGDGLYSWSGRSSVALVGGADAEAILESIAVMWEQMPGVVVERQDERVDMTGSQGDFYSAGVWESGTMLKIDSFSPCFPLEDGQHPSDEY</sequence>
<comment type="caution">
    <text evidence="2">The sequence shown here is derived from an EMBL/GenBank/DDBJ whole genome shotgun (WGS) entry which is preliminary data.</text>
</comment>